<keyword evidence="1" id="KW-0812">Transmembrane</keyword>
<keyword evidence="1" id="KW-1133">Transmembrane helix</keyword>
<protein>
    <submittedName>
        <fullName evidence="2">Uncharacterized protein</fullName>
    </submittedName>
</protein>
<organism evidence="2">
    <name type="scientific">Deinococcus sonorensis KR-87</name>
    <dbReference type="NCBI Taxonomy" id="694439"/>
    <lineage>
        <taxon>Bacteria</taxon>
        <taxon>Thermotogati</taxon>
        <taxon>Deinococcota</taxon>
        <taxon>Deinococci</taxon>
        <taxon>Deinococcales</taxon>
        <taxon>Deinococcaceae</taxon>
        <taxon>Deinococcus</taxon>
    </lineage>
</organism>
<dbReference type="AlphaFoldDB" id="A0AAU7U9E4"/>
<dbReference type="KEGG" id="dsc:ABOD76_16885"/>
<dbReference type="RefSeq" id="WP_350243134.1">
    <property type="nucleotide sequence ID" value="NZ_CP158299.1"/>
</dbReference>
<dbReference type="EMBL" id="CP158299">
    <property type="protein sequence ID" value="XBV85097.1"/>
    <property type="molecule type" value="Genomic_DNA"/>
</dbReference>
<sequence length="208" mass="21850">MNRNRFGCGCFGCLGSGVLILGVLLVLGYVLIYKPVQNFLAGFGTPPAQTQPQSGGATTAPAQTALTASDVQRFVRVRRDVRQAMGSSFSGVERVFTQMQQGQTPNLLTVAGVLKDASGSIGQARAAQQRALTRERLSAARYTYVRGEVNKALGVPDINFAAVAGAIQKGQLPDLNANVETASARTRGLVAPFRSELSVTAPLGLLGL</sequence>
<accession>A0AAU7U9E4</accession>
<feature type="transmembrane region" description="Helical" evidence="1">
    <location>
        <begin position="7"/>
        <end position="32"/>
    </location>
</feature>
<proteinExistence type="predicted"/>
<reference evidence="2" key="1">
    <citation type="submission" date="2024-06" db="EMBL/GenBank/DDBJ databases">
        <title>Draft Genome Sequence of Deinococcus sonorensis Type Strain KR-87, a Biofilm Producing Representative of the Genus Deinococcus.</title>
        <authorList>
            <person name="Boren L.S."/>
            <person name="Grosso R.A."/>
            <person name="Hugenberg-Cox A.N."/>
            <person name="Hill J.T.E."/>
            <person name="Albert C.M."/>
            <person name="Tuohy J.M."/>
        </authorList>
    </citation>
    <scope>NUCLEOTIDE SEQUENCE</scope>
    <source>
        <strain evidence="2">KR-87</strain>
    </source>
</reference>
<name>A0AAU7U9E4_9DEIO</name>
<evidence type="ECO:0000256" key="1">
    <source>
        <dbReference type="SAM" id="Phobius"/>
    </source>
</evidence>
<keyword evidence="1" id="KW-0472">Membrane</keyword>
<evidence type="ECO:0000313" key="2">
    <source>
        <dbReference type="EMBL" id="XBV85097.1"/>
    </source>
</evidence>
<gene>
    <name evidence="2" type="ORF">ABOD76_16885</name>
</gene>